<organism evidence="7 8">
    <name type="scientific">Ranitomeya imitator</name>
    <name type="common">mimic poison frog</name>
    <dbReference type="NCBI Taxonomy" id="111125"/>
    <lineage>
        <taxon>Eukaryota</taxon>
        <taxon>Metazoa</taxon>
        <taxon>Chordata</taxon>
        <taxon>Craniata</taxon>
        <taxon>Vertebrata</taxon>
        <taxon>Euteleostomi</taxon>
        <taxon>Amphibia</taxon>
        <taxon>Batrachia</taxon>
        <taxon>Anura</taxon>
        <taxon>Neobatrachia</taxon>
        <taxon>Hyloidea</taxon>
        <taxon>Dendrobatidae</taxon>
        <taxon>Dendrobatinae</taxon>
        <taxon>Ranitomeya</taxon>
    </lineage>
</organism>
<feature type="transmembrane region" description="Helical" evidence="6">
    <location>
        <begin position="83"/>
        <end position="107"/>
    </location>
</feature>
<comment type="caution">
    <text evidence="7">The sequence shown here is derived from an EMBL/GenBank/DDBJ whole genome shotgun (WGS) entry which is preliminary data.</text>
</comment>
<dbReference type="PANTHER" id="PTHR14198:SF23">
    <property type="entry name" value="SI:CH211-137I24.10"/>
    <property type="match status" value="1"/>
</dbReference>
<evidence type="ECO:0000313" key="8">
    <source>
        <dbReference type="Proteomes" id="UP001176940"/>
    </source>
</evidence>
<feature type="transmembrane region" description="Helical" evidence="6">
    <location>
        <begin position="12"/>
        <end position="30"/>
    </location>
</feature>
<protein>
    <submittedName>
        <fullName evidence="7">Uncharacterized protein</fullName>
    </submittedName>
</protein>
<dbReference type="InterPro" id="IPR008661">
    <property type="entry name" value="L6_membrane"/>
</dbReference>
<evidence type="ECO:0000256" key="1">
    <source>
        <dbReference type="ARBA" id="ARBA00004141"/>
    </source>
</evidence>
<keyword evidence="3 6" id="KW-0812">Transmembrane</keyword>
<dbReference type="Proteomes" id="UP001176940">
    <property type="component" value="Unassembled WGS sequence"/>
</dbReference>
<comment type="similarity">
    <text evidence="2">Belongs to the L6 tetraspanin family.</text>
</comment>
<comment type="subcellular location">
    <subcellularLocation>
        <location evidence="1">Membrane</location>
        <topology evidence="1">Multi-pass membrane protein</topology>
    </subcellularLocation>
</comment>
<keyword evidence="4 6" id="KW-1133">Transmembrane helix</keyword>
<evidence type="ECO:0000256" key="6">
    <source>
        <dbReference type="SAM" id="Phobius"/>
    </source>
</evidence>
<reference evidence="7" key="1">
    <citation type="submission" date="2023-07" db="EMBL/GenBank/DDBJ databases">
        <authorList>
            <person name="Stuckert A."/>
        </authorList>
    </citation>
    <scope>NUCLEOTIDE SEQUENCE</scope>
</reference>
<evidence type="ECO:0000313" key="7">
    <source>
        <dbReference type="EMBL" id="CAJ0942247.1"/>
    </source>
</evidence>
<evidence type="ECO:0000256" key="5">
    <source>
        <dbReference type="ARBA" id="ARBA00023136"/>
    </source>
</evidence>
<dbReference type="Pfam" id="PF05805">
    <property type="entry name" value="L6_membrane"/>
    <property type="match status" value="1"/>
</dbReference>
<dbReference type="PANTHER" id="PTHR14198">
    <property type="entry name" value="TRANSMEMBRANE 4 L6 FAMILY MEMBER 1-RELATED"/>
    <property type="match status" value="1"/>
</dbReference>
<sequence>MCTGKCAKFIGGALYPFAIICIVSNTLLYFPGWSLEAAEDAGLKLTSEVSTLLGIVGGGIMILIPAVQIQATGRKGCCGNRCGMLLSVLCAAIGLTGSLFCLVMSVVGITRGPVCAYYDQINATTPSTTGNESLIWGRPFEKPLEKYK</sequence>
<accession>A0ABN9LJV0</accession>
<proteinExistence type="inferred from homology"/>
<keyword evidence="5 6" id="KW-0472">Membrane</keyword>
<dbReference type="EMBL" id="CAUEEQ010019881">
    <property type="protein sequence ID" value="CAJ0942247.1"/>
    <property type="molecule type" value="Genomic_DNA"/>
</dbReference>
<feature type="transmembrane region" description="Helical" evidence="6">
    <location>
        <begin position="50"/>
        <end position="71"/>
    </location>
</feature>
<name>A0ABN9LJV0_9NEOB</name>
<evidence type="ECO:0000256" key="2">
    <source>
        <dbReference type="ARBA" id="ARBA00006193"/>
    </source>
</evidence>
<evidence type="ECO:0000256" key="3">
    <source>
        <dbReference type="ARBA" id="ARBA00022692"/>
    </source>
</evidence>
<keyword evidence="8" id="KW-1185">Reference proteome</keyword>
<gene>
    <name evidence="7" type="ORF">RIMI_LOCUS9534066</name>
</gene>
<evidence type="ECO:0000256" key="4">
    <source>
        <dbReference type="ARBA" id="ARBA00022989"/>
    </source>
</evidence>